<keyword evidence="8 14" id="KW-0862">Zinc</keyword>
<evidence type="ECO:0000256" key="6">
    <source>
        <dbReference type="ARBA" id="ARBA00022763"/>
    </source>
</evidence>
<comment type="subcellular location">
    <subcellularLocation>
        <location evidence="2 14">Nucleus</location>
    </subcellularLocation>
</comment>
<comment type="similarity">
    <text evidence="3 14">Belongs to the TFB4 family.</text>
</comment>
<dbReference type="PANTHER" id="PTHR12831:SF0">
    <property type="entry name" value="GENERAL TRANSCRIPTION FACTOR IIH SUBUNIT 3"/>
    <property type="match status" value="1"/>
</dbReference>
<gene>
    <name evidence="16" type="ORF">DASC09_061970</name>
</gene>
<dbReference type="RefSeq" id="XP_064855853.1">
    <property type="nucleotide sequence ID" value="XM_064999781.1"/>
</dbReference>
<proteinExistence type="inferred from homology"/>
<name>A0AAV5QVI1_9ASCO</name>
<protein>
    <recommendedName>
        <fullName evidence="4 14">General transcription and DNA repair factor IIH subunit TFB4</fullName>
        <shortName evidence="14">TFIIH subunit TFB4</shortName>
    </recommendedName>
    <alternativeName>
        <fullName evidence="13 14">RNA polymerase II transcription factor B subunit 4</fullName>
    </alternativeName>
</protein>
<evidence type="ECO:0000256" key="10">
    <source>
        <dbReference type="ARBA" id="ARBA00023163"/>
    </source>
</evidence>
<comment type="caution">
    <text evidence="16">The sequence shown here is derived from an EMBL/GenBank/DDBJ whole genome shotgun (WGS) entry which is preliminary data.</text>
</comment>
<keyword evidence="6 14" id="KW-0227">DNA damage</keyword>
<reference evidence="16 17" key="1">
    <citation type="journal article" date="2023" name="Elife">
        <title>Identification of key yeast species and microbe-microbe interactions impacting larval growth of Drosophila in the wild.</title>
        <authorList>
            <person name="Mure A."/>
            <person name="Sugiura Y."/>
            <person name="Maeda R."/>
            <person name="Honda K."/>
            <person name="Sakurai N."/>
            <person name="Takahashi Y."/>
            <person name="Watada M."/>
            <person name="Katoh T."/>
            <person name="Gotoh A."/>
            <person name="Gotoh Y."/>
            <person name="Taniguchi I."/>
            <person name="Nakamura K."/>
            <person name="Hayashi T."/>
            <person name="Katayama T."/>
            <person name="Uemura T."/>
            <person name="Hattori Y."/>
        </authorList>
    </citation>
    <scope>NUCLEOTIDE SEQUENCE [LARGE SCALE GENOMIC DNA]</scope>
    <source>
        <strain evidence="16 17">SC-9</strain>
    </source>
</reference>
<evidence type="ECO:0000256" key="11">
    <source>
        <dbReference type="ARBA" id="ARBA00023204"/>
    </source>
</evidence>
<dbReference type="GO" id="GO:0006355">
    <property type="term" value="P:regulation of DNA-templated transcription"/>
    <property type="evidence" value="ECO:0007669"/>
    <property type="project" value="InterPro"/>
</dbReference>
<feature type="region of interest" description="Disordered" evidence="15">
    <location>
        <begin position="87"/>
        <end position="119"/>
    </location>
</feature>
<evidence type="ECO:0000256" key="9">
    <source>
        <dbReference type="ARBA" id="ARBA00023015"/>
    </source>
</evidence>
<dbReference type="GO" id="GO:0005675">
    <property type="term" value="C:transcription factor TFIIH holo complex"/>
    <property type="evidence" value="ECO:0007669"/>
    <property type="project" value="UniProtKB-UniRule"/>
</dbReference>
<keyword evidence="10 14" id="KW-0804">Transcription</keyword>
<keyword evidence="5 14" id="KW-0479">Metal-binding</keyword>
<dbReference type="GO" id="GO:0000439">
    <property type="term" value="C:transcription factor TFIIH core complex"/>
    <property type="evidence" value="ECO:0007669"/>
    <property type="project" value="UniProtKB-UniRule"/>
</dbReference>
<evidence type="ECO:0000256" key="4">
    <source>
        <dbReference type="ARBA" id="ARBA00021280"/>
    </source>
</evidence>
<sequence length="361" mass="39404">MDAIADTTIAQAPGAASHATEDTPSLLAVVIETNPLFWVPLQQQTELKSVIESLIVAMNAHLAINNSNEVIVIAAHSGKAQFLFPDPNVLKNDTNPPKMDSHSPNSVSNKSTSPTPDVIDDKRQYLKNKNIYRQFKLMDESVFEKLEQLFNDTVADNSKFKSTVPGAISMALTFINRMRQVREGITMNSRILVASVGGDQTMSYIPTMNSIFAAQGMRIPIDVCKLGNDSTFLQQAADVTGGIYLLITNPNGLIQYLTTVFFIDPSIRNYVALPVNNNIDFRASCFITGNIVDIGYVCSVCLCVLSMIPSDKKCPTCESTFDPQALEKLARKPFVKRKVVANGNSETPNATPTPAGTPQPK</sequence>
<evidence type="ECO:0000256" key="14">
    <source>
        <dbReference type="RuleBase" id="RU368090"/>
    </source>
</evidence>
<dbReference type="InterPro" id="IPR036465">
    <property type="entry name" value="vWFA_dom_sf"/>
</dbReference>
<feature type="region of interest" description="Disordered" evidence="15">
    <location>
        <begin position="340"/>
        <end position="361"/>
    </location>
</feature>
<evidence type="ECO:0000256" key="2">
    <source>
        <dbReference type="ARBA" id="ARBA00004123"/>
    </source>
</evidence>
<evidence type="ECO:0000256" key="8">
    <source>
        <dbReference type="ARBA" id="ARBA00022833"/>
    </source>
</evidence>
<dbReference type="AlphaFoldDB" id="A0AAV5QVI1"/>
<keyword evidence="17" id="KW-1185">Reference proteome</keyword>
<organism evidence="16 17">
    <name type="scientific">Saccharomycopsis crataegensis</name>
    <dbReference type="NCBI Taxonomy" id="43959"/>
    <lineage>
        <taxon>Eukaryota</taxon>
        <taxon>Fungi</taxon>
        <taxon>Dikarya</taxon>
        <taxon>Ascomycota</taxon>
        <taxon>Saccharomycotina</taxon>
        <taxon>Saccharomycetes</taxon>
        <taxon>Saccharomycopsidaceae</taxon>
        <taxon>Saccharomycopsis</taxon>
    </lineage>
</organism>
<dbReference type="GO" id="GO:0008270">
    <property type="term" value="F:zinc ion binding"/>
    <property type="evidence" value="ECO:0007669"/>
    <property type="project" value="UniProtKB-KW"/>
</dbReference>
<evidence type="ECO:0000256" key="12">
    <source>
        <dbReference type="ARBA" id="ARBA00023242"/>
    </source>
</evidence>
<dbReference type="Gene3D" id="3.40.50.410">
    <property type="entry name" value="von Willebrand factor, type A domain"/>
    <property type="match status" value="1"/>
</dbReference>
<evidence type="ECO:0000256" key="7">
    <source>
        <dbReference type="ARBA" id="ARBA00022771"/>
    </source>
</evidence>
<evidence type="ECO:0000256" key="15">
    <source>
        <dbReference type="SAM" id="MobiDB-lite"/>
    </source>
</evidence>
<evidence type="ECO:0000256" key="13">
    <source>
        <dbReference type="ARBA" id="ARBA00033341"/>
    </source>
</evidence>
<dbReference type="GO" id="GO:0006289">
    <property type="term" value="P:nucleotide-excision repair"/>
    <property type="evidence" value="ECO:0007669"/>
    <property type="project" value="UniProtKB-UniRule"/>
</dbReference>
<keyword evidence="12 14" id="KW-0539">Nucleus</keyword>
<keyword evidence="9 14" id="KW-0805">Transcription regulation</keyword>
<dbReference type="EMBL" id="BTFZ01000020">
    <property type="protein sequence ID" value="GMM38858.1"/>
    <property type="molecule type" value="Genomic_DNA"/>
</dbReference>
<evidence type="ECO:0000256" key="5">
    <source>
        <dbReference type="ARBA" id="ARBA00022723"/>
    </source>
</evidence>
<feature type="compositionally biased region" description="Polar residues" evidence="15">
    <location>
        <begin position="102"/>
        <end position="115"/>
    </location>
</feature>
<evidence type="ECO:0000256" key="1">
    <source>
        <dbReference type="ARBA" id="ARBA00002817"/>
    </source>
</evidence>
<evidence type="ECO:0000313" key="17">
    <source>
        <dbReference type="Proteomes" id="UP001360560"/>
    </source>
</evidence>
<dbReference type="Pfam" id="PF03850">
    <property type="entry name" value="Tfb4"/>
    <property type="match status" value="1"/>
</dbReference>
<keyword evidence="11 14" id="KW-0234">DNA repair</keyword>
<keyword evidence="7 14" id="KW-0863">Zinc-finger</keyword>
<evidence type="ECO:0000256" key="3">
    <source>
        <dbReference type="ARBA" id="ARBA00005273"/>
    </source>
</evidence>
<accession>A0AAV5QVI1</accession>
<dbReference type="InterPro" id="IPR004600">
    <property type="entry name" value="TFIIH_Tfb4/GTF2H3"/>
</dbReference>
<comment type="function">
    <text evidence="1 14">Component of the general transcription and DNA repair factor IIH (TFIIH) core complex, which is involved in general and transcription-coupled nucleotide excision repair (NER) of damaged DNA and, when complexed to TFIIK, in RNA transcription by RNA polymerase II. In NER, TFIIH acts by opening DNA around the lesion to allow the excision of the damaged oligonucleotide and its replacement by a new DNA fragment. In transcription, TFIIH has an essential role in transcription initiation. When the pre-initiation complex (PIC) has been established, TFIIH is required for promoter opening and promoter escape. Phosphorylation of the C-terminal tail (CTD) of the largest subunit of RNA polymerase II by the kinase module TFIIK controls the initiation of transcription.</text>
</comment>
<comment type="subunit">
    <text evidence="14">Component of the 7-subunit TFIIH core complex composed of XPB/SSL2, XPD/RAD3, SSL1, TFB1, TFB2, TFB4 and TFB5, which is active in NER. The core complex associates with the 3-subunit CTD-kinase module TFIIK composed of CCL1, KIN28 and TFB3 to form the 10-subunit holoenzyme (holo-TFIIH) active in transcription.</text>
</comment>
<dbReference type="PANTHER" id="PTHR12831">
    <property type="entry name" value="TRANSCRIPTION INITIATION FACTOR IIH TFIIH , POLYPEPTIDE 3-RELATED"/>
    <property type="match status" value="1"/>
</dbReference>
<evidence type="ECO:0000313" key="16">
    <source>
        <dbReference type="EMBL" id="GMM38858.1"/>
    </source>
</evidence>
<dbReference type="GeneID" id="90076846"/>
<dbReference type="Proteomes" id="UP001360560">
    <property type="component" value="Unassembled WGS sequence"/>
</dbReference>